<keyword evidence="15" id="KW-0406">Ion transport</keyword>
<keyword evidence="19" id="KW-0614">Plasmid</keyword>
<dbReference type="EC" id="3.6.3.4" evidence="19"/>
<dbReference type="InterPro" id="IPR059000">
    <property type="entry name" value="ATPase_P-type_domA"/>
</dbReference>
<dbReference type="InterPro" id="IPR023299">
    <property type="entry name" value="ATPase_P-typ_cyto_dom_N"/>
</dbReference>
<feature type="transmembrane region" description="Helical" evidence="17">
    <location>
        <begin position="264"/>
        <end position="283"/>
    </location>
</feature>
<dbReference type="InterPro" id="IPR006122">
    <property type="entry name" value="HMA_Cu_ion-bd"/>
</dbReference>
<keyword evidence="16 17" id="KW-0472">Membrane</keyword>
<keyword evidence="19" id="KW-0378">Hydrolase</keyword>
<dbReference type="InterPro" id="IPR001757">
    <property type="entry name" value="P_typ_ATPase"/>
</dbReference>
<dbReference type="SFLD" id="SFLDG00002">
    <property type="entry name" value="C1.7:_P-type_atpase_like"/>
    <property type="match status" value="1"/>
</dbReference>
<accession>F7ZMG8</accession>
<dbReference type="InterPro" id="IPR023298">
    <property type="entry name" value="ATPase_P-typ_TM_dom_sf"/>
</dbReference>
<dbReference type="CDD" id="cd02094">
    <property type="entry name" value="P-type_ATPase_Cu-like"/>
    <property type="match status" value="1"/>
</dbReference>
<dbReference type="InterPro" id="IPR008250">
    <property type="entry name" value="ATPase_P-typ_transduc_dom_A_sf"/>
</dbReference>
<dbReference type="FunFam" id="3.30.70.100:FF:000001">
    <property type="entry name" value="ATPase copper transporting beta"/>
    <property type="match status" value="1"/>
</dbReference>
<organism evidence="19 20">
    <name type="scientific">Roseobacter litoralis (strain ATCC 49566 / DSM 6996 / JCM 21268 / NBRC 15278 / OCh 149)</name>
    <dbReference type="NCBI Taxonomy" id="391595"/>
    <lineage>
        <taxon>Bacteria</taxon>
        <taxon>Pseudomonadati</taxon>
        <taxon>Pseudomonadota</taxon>
        <taxon>Alphaproteobacteria</taxon>
        <taxon>Rhodobacterales</taxon>
        <taxon>Roseobacteraceae</taxon>
        <taxon>Roseobacter</taxon>
    </lineage>
</organism>
<evidence type="ECO:0000313" key="20">
    <source>
        <dbReference type="Proteomes" id="UP000001353"/>
    </source>
</evidence>
<feature type="transmembrane region" description="Helical" evidence="17">
    <location>
        <begin position="445"/>
        <end position="468"/>
    </location>
</feature>
<evidence type="ECO:0000256" key="15">
    <source>
        <dbReference type="ARBA" id="ARBA00023065"/>
    </source>
</evidence>
<dbReference type="GO" id="GO:0005524">
    <property type="term" value="F:ATP binding"/>
    <property type="evidence" value="ECO:0007669"/>
    <property type="project" value="UniProtKB-UniRule"/>
</dbReference>
<keyword evidence="6 17" id="KW-0479">Metal-binding</keyword>
<keyword evidence="11" id="KW-0460">Magnesium</keyword>
<dbReference type="AlphaFoldDB" id="F7ZMG8"/>
<evidence type="ECO:0000256" key="13">
    <source>
        <dbReference type="ARBA" id="ARBA00022989"/>
    </source>
</evidence>
<dbReference type="InterPro" id="IPR018303">
    <property type="entry name" value="ATPase_P-typ_P_site"/>
</dbReference>
<keyword evidence="7" id="KW-0677">Repeat</keyword>
<dbReference type="Proteomes" id="UP000001353">
    <property type="component" value="Plasmid pRLO149_83"/>
</dbReference>
<feature type="transmembrane region" description="Helical" evidence="17">
    <location>
        <begin position="162"/>
        <end position="183"/>
    </location>
</feature>
<dbReference type="PROSITE" id="PS01047">
    <property type="entry name" value="HMA_1"/>
    <property type="match status" value="2"/>
</dbReference>
<evidence type="ECO:0000256" key="5">
    <source>
        <dbReference type="ARBA" id="ARBA00022692"/>
    </source>
</evidence>
<evidence type="ECO:0000256" key="8">
    <source>
        <dbReference type="ARBA" id="ARBA00022741"/>
    </source>
</evidence>
<dbReference type="SFLD" id="SFLDF00027">
    <property type="entry name" value="p-type_atpase"/>
    <property type="match status" value="1"/>
</dbReference>
<dbReference type="PROSITE" id="PS00154">
    <property type="entry name" value="ATPASE_E1_E2"/>
    <property type="match status" value="1"/>
</dbReference>
<protein>
    <submittedName>
        <fullName evidence="19">Copper-transporting P-type ATPase ActP</fullName>
        <ecNumber evidence="19">3.6.3.4</ecNumber>
    </submittedName>
</protein>
<dbReference type="SUPFAM" id="SSF81653">
    <property type="entry name" value="Calcium ATPase, transduction domain A"/>
    <property type="match status" value="1"/>
</dbReference>
<dbReference type="PRINTS" id="PR00943">
    <property type="entry name" value="CUATPASE"/>
</dbReference>
<name>F7ZMG8_ROSLO</name>
<dbReference type="InterPro" id="IPR023214">
    <property type="entry name" value="HAD_sf"/>
</dbReference>
<dbReference type="PROSITE" id="PS50846">
    <property type="entry name" value="HMA_2"/>
    <property type="match status" value="2"/>
</dbReference>
<dbReference type="Gene3D" id="2.70.150.10">
    <property type="entry name" value="Calcium-transporting ATPase, cytoplasmic transduction domain A"/>
    <property type="match status" value="1"/>
</dbReference>
<dbReference type="GO" id="GO:0005886">
    <property type="term" value="C:plasma membrane"/>
    <property type="evidence" value="ECO:0007669"/>
    <property type="project" value="UniProtKB-SubCell"/>
</dbReference>
<dbReference type="PANTHER" id="PTHR43520">
    <property type="entry name" value="ATP7, ISOFORM B"/>
    <property type="match status" value="1"/>
</dbReference>
<dbReference type="InterPro" id="IPR044492">
    <property type="entry name" value="P_typ_ATPase_HD_dom"/>
</dbReference>
<proteinExistence type="inferred from homology"/>
<dbReference type="NCBIfam" id="TIGR01525">
    <property type="entry name" value="ATPase-IB_hvy"/>
    <property type="match status" value="1"/>
</dbReference>
<dbReference type="InterPro" id="IPR036163">
    <property type="entry name" value="HMA_dom_sf"/>
</dbReference>
<dbReference type="FunFam" id="2.70.150.10:FF:000020">
    <property type="entry name" value="Copper-exporting P-type ATPase A"/>
    <property type="match status" value="1"/>
</dbReference>
<dbReference type="SUPFAM" id="SSF55008">
    <property type="entry name" value="HMA, heavy metal-associated domain"/>
    <property type="match status" value="2"/>
</dbReference>
<feature type="transmembrane region" description="Helical" evidence="17">
    <location>
        <begin position="189"/>
        <end position="212"/>
    </location>
</feature>
<comment type="similarity">
    <text evidence="2 17">Belongs to the cation transport ATPase (P-type) (TC 3.A.3) family. Type IB subfamily.</text>
</comment>
<dbReference type="Gene3D" id="3.40.50.1000">
    <property type="entry name" value="HAD superfamily/HAD-like"/>
    <property type="match status" value="1"/>
</dbReference>
<dbReference type="NCBIfam" id="TIGR01494">
    <property type="entry name" value="ATPase_P-type"/>
    <property type="match status" value="1"/>
</dbReference>
<feature type="transmembrane region" description="Helical" evidence="17">
    <location>
        <begin position="417"/>
        <end position="439"/>
    </location>
</feature>
<geneLocation type="plasmid" evidence="19 20">
    <name>pRLO149_83</name>
</geneLocation>
<dbReference type="PANTHER" id="PTHR43520:SF8">
    <property type="entry name" value="P-TYPE CU(+) TRANSPORTER"/>
    <property type="match status" value="1"/>
</dbReference>
<comment type="subcellular location">
    <subcellularLocation>
        <location evidence="1">Cell membrane</location>
        <topology evidence="1">Multi-pass membrane protein</topology>
    </subcellularLocation>
</comment>
<feature type="domain" description="HMA" evidence="18">
    <location>
        <begin position="72"/>
        <end position="138"/>
    </location>
</feature>
<dbReference type="PRINTS" id="PR00119">
    <property type="entry name" value="CATATPASE"/>
</dbReference>
<dbReference type="SFLD" id="SFLDS00003">
    <property type="entry name" value="Haloacid_Dehalogenase"/>
    <property type="match status" value="1"/>
</dbReference>
<evidence type="ECO:0000259" key="18">
    <source>
        <dbReference type="PROSITE" id="PS50846"/>
    </source>
</evidence>
<evidence type="ECO:0000256" key="17">
    <source>
        <dbReference type="RuleBase" id="RU362081"/>
    </source>
</evidence>
<feature type="transmembrane region" description="Helical" evidence="17">
    <location>
        <begin position="786"/>
        <end position="808"/>
    </location>
</feature>
<dbReference type="InterPro" id="IPR006121">
    <property type="entry name" value="HMA_dom"/>
</dbReference>
<gene>
    <name evidence="19" type="primary">actP2</name>
    <name evidence="19" type="ordered locus">RLO149_p830740</name>
</gene>
<keyword evidence="14" id="KW-0186">Copper</keyword>
<keyword evidence="8 17" id="KW-0547">Nucleotide-binding</keyword>
<evidence type="ECO:0000256" key="14">
    <source>
        <dbReference type="ARBA" id="ARBA00023008"/>
    </source>
</evidence>
<feature type="transmembrane region" description="Helical" evidence="17">
    <location>
        <begin position="761"/>
        <end position="780"/>
    </location>
</feature>
<evidence type="ECO:0000256" key="10">
    <source>
        <dbReference type="ARBA" id="ARBA00022840"/>
    </source>
</evidence>
<evidence type="ECO:0000256" key="4">
    <source>
        <dbReference type="ARBA" id="ARBA00022475"/>
    </source>
</evidence>
<evidence type="ECO:0000256" key="9">
    <source>
        <dbReference type="ARBA" id="ARBA00022796"/>
    </source>
</evidence>
<dbReference type="Gene3D" id="3.30.70.100">
    <property type="match status" value="2"/>
</dbReference>
<dbReference type="GO" id="GO:0016887">
    <property type="term" value="F:ATP hydrolysis activity"/>
    <property type="evidence" value="ECO:0007669"/>
    <property type="project" value="InterPro"/>
</dbReference>
<dbReference type="CDD" id="cd00371">
    <property type="entry name" value="HMA"/>
    <property type="match status" value="2"/>
</dbReference>
<keyword evidence="10 17" id="KW-0067">ATP-binding</keyword>
<dbReference type="GO" id="GO:0055070">
    <property type="term" value="P:copper ion homeostasis"/>
    <property type="evidence" value="ECO:0007669"/>
    <property type="project" value="TreeGrafter"/>
</dbReference>
<keyword evidence="9" id="KW-0187">Copper transport</keyword>
<dbReference type="KEGG" id="rli:RLO149_p830740"/>
<dbReference type="Pfam" id="PF00702">
    <property type="entry name" value="Hydrolase"/>
    <property type="match status" value="1"/>
</dbReference>
<dbReference type="SUPFAM" id="SSF56784">
    <property type="entry name" value="HAD-like"/>
    <property type="match status" value="1"/>
</dbReference>
<keyword evidence="5 17" id="KW-0812">Transmembrane</keyword>
<dbReference type="Gene3D" id="3.40.1110.10">
    <property type="entry name" value="Calcium-transporting ATPase, cytoplasmic domain N"/>
    <property type="match status" value="1"/>
</dbReference>
<keyword evidence="20" id="KW-1185">Reference proteome</keyword>
<keyword evidence="4 17" id="KW-1003">Cell membrane</keyword>
<dbReference type="HOGENOM" id="CLU_001771_0_3_5"/>
<dbReference type="Pfam" id="PF00403">
    <property type="entry name" value="HMA"/>
    <property type="match status" value="2"/>
</dbReference>
<dbReference type="InterPro" id="IPR036412">
    <property type="entry name" value="HAD-like_sf"/>
</dbReference>
<dbReference type="GO" id="GO:0043682">
    <property type="term" value="F:P-type divalent copper transporter activity"/>
    <property type="evidence" value="ECO:0007669"/>
    <property type="project" value="TreeGrafter"/>
</dbReference>
<dbReference type="InterPro" id="IPR027256">
    <property type="entry name" value="P-typ_ATPase_IB"/>
</dbReference>
<evidence type="ECO:0000256" key="6">
    <source>
        <dbReference type="ARBA" id="ARBA00022723"/>
    </source>
</evidence>
<evidence type="ECO:0000256" key="2">
    <source>
        <dbReference type="ARBA" id="ARBA00006024"/>
    </source>
</evidence>
<dbReference type="InterPro" id="IPR017969">
    <property type="entry name" value="Heavy-metal-associated_CS"/>
</dbReference>
<dbReference type="EMBL" id="CP002625">
    <property type="protein sequence ID" value="AEI96505.1"/>
    <property type="molecule type" value="Genomic_DNA"/>
</dbReference>
<dbReference type="NCBIfam" id="TIGR01511">
    <property type="entry name" value="ATPase-IB1_Cu"/>
    <property type="match status" value="1"/>
</dbReference>
<dbReference type="SUPFAM" id="SSF81665">
    <property type="entry name" value="Calcium ATPase, transmembrane domain M"/>
    <property type="match status" value="1"/>
</dbReference>
<evidence type="ECO:0000313" key="19">
    <source>
        <dbReference type="EMBL" id="AEI96505.1"/>
    </source>
</evidence>
<evidence type="ECO:0000256" key="16">
    <source>
        <dbReference type="ARBA" id="ARBA00023136"/>
    </source>
</evidence>
<evidence type="ECO:0000256" key="7">
    <source>
        <dbReference type="ARBA" id="ARBA00022737"/>
    </source>
</evidence>
<dbReference type="GO" id="GO:0005507">
    <property type="term" value="F:copper ion binding"/>
    <property type="evidence" value="ECO:0007669"/>
    <property type="project" value="InterPro"/>
</dbReference>
<evidence type="ECO:0000256" key="12">
    <source>
        <dbReference type="ARBA" id="ARBA00022967"/>
    </source>
</evidence>
<dbReference type="NCBIfam" id="TIGR00003">
    <property type="entry name" value="copper ion binding protein"/>
    <property type="match status" value="2"/>
</dbReference>
<dbReference type="RefSeq" id="WP_013959913.1">
    <property type="nucleotide sequence ID" value="NC_015728.1"/>
</dbReference>
<evidence type="ECO:0000256" key="1">
    <source>
        <dbReference type="ARBA" id="ARBA00004651"/>
    </source>
</evidence>
<reference evidence="19 20" key="1">
    <citation type="journal article" date="2011" name="BMC Genomics">
        <title>Comparative genome analysis and genome-guided physiological analysis of Roseobacter litoralis.</title>
        <authorList>
            <person name="Kalhoefer D."/>
            <person name="Thole S."/>
            <person name="Voget S."/>
            <person name="Lehmann R."/>
            <person name="Liesegang H."/>
            <person name="Wollher A."/>
            <person name="Daniel R."/>
            <person name="Simon M."/>
            <person name="Brinkhoff T."/>
        </authorList>
    </citation>
    <scope>NUCLEOTIDE SEQUENCE [LARGE SCALE GENOMIC DNA]</scope>
    <source>
        <strain evidence="20">ATCC 49566 / DSM 6996 / JCM 21268 / NBRC 15278 / OCh 149</strain>
    </source>
</reference>
<dbReference type="Pfam" id="PF00122">
    <property type="entry name" value="E1-E2_ATPase"/>
    <property type="match status" value="1"/>
</dbReference>
<keyword evidence="13 17" id="KW-1133">Transmembrane helix</keyword>
<keyword evidence="3" id="KW-0813">Transport</keyword>
<feature type="transmembrane region" description="Helical" evidence="17">
    <location>
        <begin position="233"/>
        <end position="258"/>
    </location>
</feature>
<dbReference type="OrthoDB" id="9807843at2"/>
<feature type="domain" description="HMA" evidence="18">
    <location>
        <begin position="5"/>
        <end position="70"/>
    </location>
</feature>
<evidence type="ECO:0000256" key="3">
    <source>
        <dbReference type="ARBA" id="ARBA00022448"/>
    </source>
</evidence>
<evidence type="ECO:0000256" key="11">
    <source>
        <dbReference type="ARBA" id="ARBA00022842"/>
    </source>
</evidence>
<dbReference type="GO" id="GO:0060003">
    <property type="term" value="P:copper ion export"/>
    <property type="evidence" value="ECO:0007669"/>
    <property type="project" value="UniProtKB-ARBA"/>
</dbReference>
<sequence length="836" mass="86519">MTDTSQTTLSIEGMTCASCVGRVEKALAGLDGVSEVAVNLASETARLSLDDPSRLTDATQALASLGYPARTSKVTLNIASMSCASCVGRVDKALADVPGVLSVNVNLAAETATVEYLEGAVSLGDLMAASAAIGYPAEIAEAQASQSRVARKAEEADGLRRSVLLAGILTLPVFILEMGSHLVPAFHHMVMTTIGLQTSWIIQFVLATLVLFGPGRHFYTKGFPALFKGAPDMNSLVAVGTGAAWGYSVVATFLPGLLPEGVRAVYFEAAAVIVVLILIGRWLEARAKGRTGAAIQALLGLQVRTARVIRGGETVEVDVDALAVGDVILVRPGERIPVDGEVTEGSSNVDESMITGEPVPVQKAAGAAVTGGTVNGTGSLTFKAARVGSDTTLAQIIRMVEEAQGAKLPIQGLVDRVTLWFVPAVMMLSALTVAVWLLVGPDPALTFALVAGVSVLIIACPCAMGLATPTSIMMGTGRAAEMGVLFRKGDALQALSEVDVIALDKTGTVTEGQPSLTDLVTTDGLDRDRVLSMIAAVEAQSEHPIAEAIVRGSWAEGIAIPSATGFRSITGYGVAATVEGQEVMVGADRYMSREGIEIAALVETEAELAERGRTALYAAIDGKLAAVIAVADPVKPASQEAIAALHARGFKVAMITGDKRETAEAIARETGIDHVIAGVLPDGKVAALDDLRAGDRKIAFVGDGINDAPALAHADVGIAIGTGTDVAIESADVVLMSGDLRGVVNAVEVSRRTMSNIRQNLVWAFGYNVALIPVAAGVLYPAFGLLLSPVFAAGAMALSSVSVLTNALRLRRIAPALREDRDVTAPRISAQTQPAE</sequence>
<keyword evidence="12" id="KW-1278">Translocase</keyword>